<dbReference type="Pfam" id="PF09179">
    <property type="entry name" value="TilS"/>
    <property type="match status" value="1"/>
</dbReference>
<dbReference type="NCBIfam" id="TIGR02433">
    <property type="entry name" value="lysidine_TilS_C"/>
    <property type="match status" value="1"/>
</dbReference>
<dbReference type="EMBL" id="JAWRCO010000001">
    <property type="protein sequence ID" value="MDW6001611.1"/>
    <property type="molecule type" value="Genomic_DNA"/>
</dbReference>
<proteinExistence type="inferred from homology"/>
<comment type="similarity">
    <text evidence="8">Belongs to the tRNA(Ile)-lysidine synthase family.</text>
</comment>
<dbReference type="GO" id="GO:0032267">
    <property type="term" value="F:tRNA(Ile)-lysidine synthase activity"/>
    <property type="evidence" value="ECO:0007669"/>
    <property type="project" value="UniProtKB-EC"/>
</dbReference>
<dbReference type="CDD" id="cd01992">
    <property type="entry name" value="TilS_N"/>
    <property type="match status" value="1"/>
</dbReference>
<comment type="caution">
    <text evidence="10">The sequence shown here is derived from an EMBL/GenBank/DDBJ whole genome shotgun (WGS) entry which is preliminary data.</text>
</comment>
<evidence type="ECO:0000256" key="5">
    <source>
        <dbReference type="ARBA" id="ARBA00022741"/>
    </source>
</evidence>
<accession>A0ABU4I107</accession>
<keyword evidence="5 8" id="KW-0547">Nucleotide-binding</keyword>
<sequence>MSTLYNNFSRFMAANVQSDSRCVLALSGGIDSRVLLHLFARYVRENGCPAVVVHVHHGLSPSADQWVDRCRQWCIEEALPFQVEYVVVDKTGESLEAAARRVRYQALQRYIGEGDRLLTGQHRDDQLETFLLALKRGSGPKGLSCMAESMPFGRGRLLRPLLTVSRADIEVYATSFQLTWVEDESNQDTRFDRNFIRHDVVPLLVSRWPDFPQAVQRSAELCASQEALLNELLQDLYLAALQTNHSLSVHHLLTCRESARAQILRMWLHQLGHPMPSRIQLSNIDHQVLQARADANPKLRFGEHEIRRFDGFLFCIPVYPDISDWQCQIKLNQSVELPDGLGTLTLTETSSDAGLNRQCLAEPLRITFNPEGLMASPLGRKGRHKLKKLFQEYRIPSWQRRRIPILMSGKHVVAVANLFVDKHFSGSDCDLIWDTMAEFMSESGQEHRK</sequence>
<dbReference type="SUPFAM" id="SSF52402">
    <property type="entry name" value="Adenine nucleotide alpha hydrolases-like"/>
    <property type="match status" value="1"/>
</dbReference>
<dbReference type="InterPro" id="IPR014729">
    <property type="entry name" value="Rossmann-like_a/b/a_fold"/>
</dbReference>
<dbReference type="RefSeq" id="WP_087480412.1">
    <property type="nucleotide sequence ID" value="NZ_AP024883.1"/>
</dbReference>
<dbReference type="InterPro" id="IPR012094">
    <property type="entry name" value="tRNA_Ile_lys_synt"/>
</dbReference>
<organism evidence="10 11">
    <name type="scientific">Vibrio mangrovi</name>
    <dbReference type="NCBI Taxonomy" id="474394"/>
    <lineage>
        <taxon>Bacteria</taxon>
        <taxon>Pseudomonadati</taxon>
        <taxon>Pseudomonadota</taxon>
        <taxon>Gammaproteobacteria</taxon>
        <taxon>Vibrionales</taxon>
        <taxon>Vibrionaceae</taxon>
        <taxon>Vibrio</taxon>
    </lineage>
</organism>
<gene>
    <name evidence="8 10" type="primary">tilS</name>
    <name evidence="10" type="ORF">SBX37_01695</name>
</gene>
<reference evidence="10 11" key="1">
    <citation type="submission" date="2023-11" db="EMBL/GenBank/DDBJ databases">
        <title>Plant-associative lifestyle of Vibrio porteresiae and its evolutionary dynamics.</title>
        <authorList>
            <person name="Rameshkumar N."/>
            <person name="Kirti K."/>
        </authorList>
    </citation>
    <scope>NUCLEOTIDE SEQUENCE [LARGE SCALE GENOMIC DNA]</scope>
    <source>
        <strain evidence="10 11">MSSRF38</strain>
    </source>
</reference>
<evidence type="ECO:0000259" key="9">
    <source>
        <dbReference type="SMART" id="SM00977"/>
    </source>
</evidence>
<dbReference type="Gene3D" id="1.20.59.20">
    <property type="match status" value="1"/>
</dbReference>
<keyword evidence="11" id="KW-1185">Reference proteome</keyword>
<dbReference type="HAMAP" id="MF_01161">
    <property type="entry name" value="tRNA_Ile_lys_synt"/>
    <property type="match status" value="1"/>
</dbReference>
<keyword evidence="2 8" id="KW-0963">Cytoplasm</keyword>
<comment type="catalytic activity">
    <reaction evidence="7 8">
        <text>cytidine(34) in tRNA(Ile2) + L-lysine + ATP = lysidine(34) in tRNA(Ile2) + AMP + diphosphate + H(+)</text>
        <dbReference type="Rhea" id="RHEA:43744"/>
        <dbReference type="Rhea" id="RHEA-COMP:10625"/>
        <dbReference type="Rhea" id="RHEA-COMP:10670"/>
        <dbReference type="ChEBI" id="CHEBI:15378"/>
        <dbReference type="ChEBI" id="CHEBI:30616"/>
        <dbReference type="ChEBI" id="CHEBI:32551"/>
        <dbReference type="ChEBI" id="CHEBI:33019"/>
        <dbReference type="ChEBI" id="CHEBI:82748"/>
        <dbReference type="ChEBI" id="CHEBI:83665"/>
        <dbReference type="ChEBI" id="CHEBI:456215"/>
        <dbReference type="EC" id="6.3.4.19"/>
    </reaction>
</comment>
<evidence type="ECO:0000313" key="10">
    <source>
        <dbReference type="EMBL" id="MDW6001611.1"/>
    </source>
</evidence>
<dbReference type="InterPro" id="IPR015262">
    <property type="entry name" value="tRNA_Ile_lys_synt_subst-bd"/>
</dbReference>
<keyword evidence="6 8" id="KW-0067">ATP-binding</keyword>
<keyword evidence="4 8" id="KW-0819">tRNA processing</keyword>
<dbReference type="Pfam" id="PF11734">
    <property type="entry name" value="TilS_C"/>
    <property type="match status" value="1"/>
</dbReference>
<dbReference type="Gene3D" id="3.40.50.620">
    <property type="entry name" value="HUPs"/>
    <property type="match status" value="1"/>
</dbReference>
<protein>
    <recommendedName>
        <fullName evidence="8">tRNA(Ile)-lysidine synthase</fullName>
        <ecNumber evidence="8">6.3.4.19</ecNumber>
    </recommendedName>
    <alternativeName>
        <fullName evidence="8">tRNA(Ile)-2-lysyl-cytidine synthase</fullName>
    </alternativeName>
    <alternativeName>
        <fullName evidence="8">tRNA(Ile)-lysidine synthetase</fullName>
    </alternativeName>
</protein>
<dbReference type="InterPro" id="IPR011063">
    <property type="entry name" value="TilS/TtcA_N"/>
</dbReference>
<dbReference type="EC" id="6.3.4.19" evidence="8"/>
<evidence type="ECO:0000256" key="6">
    <source>
        <dbReference type="ARBA" id="ARBA00022840"/>
    </source>
</evidence>
<comment type="function">
    <text evidence="8">Ligates lysine onto the cytidine present at position 34 of the AUA codon-specific tRNA(Ile) that contains the anticodon CAU, in an ATP-dependent manner. Cytidine is converted to lysidine, thus changing the amino acid specificity of the tRNA from methionine to isoleucine.</text>
</comment>
<dbReference type="PANTHER" id="PTHR43033">
    <property type="entry name" value="TRNA(ILE)-LYSIDINE SYNTHASE-RELATED"/>
    <property type="match status" value="1"/>
</dbReference>
<dbReference type="SMART" id="SM00977">
    <property type="entry name" value="TilS_C"/>
    <property type="match status" value="1"/>
</dbReference>
<evidence type="ECO:0000313" key="11">
    <source>
        <dbReference type="Proteomes" id="UP001283366"/>
    </source>
</evidence>
<dbReference type="PANTHER" id="PTHR43033:SF1">
    <property type="entry name" value="TRNA(ILE)-LYSIDINE SYNTHASE-RELATED"/>
    <property type="match status" value="1"/>
</dbReference>
<evidence type="ECO:0000256" key="3">
    <source>
        <dbReference type="ARBA" id="ARBA00022598"/>
    </source>
</evidence>
<dbReference type="Pfam" id="PF01171">
    <property type="entry name" value="ATP_bind_3"/>
    <property type="match status" value="1"/>
</dbReference>
<comment type="subcellular location">
    <subcellularLocation>
        <location evidence="1 8">Cytoplasm</location>
    </subcellularLocation>
</comment>
<dbReference type="SUPFAM" id="SSF82829">
    <property type="entry name" value="MesJ substrate recognition domain-like"/>
    <property type="match status" value="1"/>
</dbReference>
<feature type="domain" description="Lysidine-tRNA(Ile) synthetase C-terminal" evidence="9">
    <location>
        <begin position="364"/>
        <end position="433"/>
    </location>
</feature>
<dbReference type="InterPro" id="IPR012795">
    <property type="entry name" value="tRNA_Ile_lys_synt_N"/>
</dbReference>
<dbReference type="InterPro" id="IPR012796">
    <property type="entry name" value="Lysidine-tRNA-synth_C"/>
</dbReference>
<feature type="binding site" evidence="8">
    <location>
        <begin position="27"/>
        <end position="32"/>
    </location>
    <ligand>
        <name>ATP</name>
        <dbReference type="ChEBI" id="CHEBI:30616"/>
    </ligand>
</feature>
<evidence type="ECO:0000256" key="7">
    <source>
        <dbReference type="ARBA" id="ARBA00048539"/>
    </source>
</evidence>
<dbReference type="Proteomes" id="UP001283366">
    <property type="component" value="Unassembled WGS sequence"/>
</dbReference>
<evidence type="ECO:0000256" key="1">
    <source>
        <dbReference type="ARBA" id="ARBA00004496"/>
    </source>
</evidence>
<evidence type="ECO:0000256" key="2">
    <source>
        <dbReference type="ARBA" id="ARBA00022490"/>
    </source>
</evidence>
<evidence type="ECO:0000256" key="8">
    <source>
        <dbReference type="HAMAP-Rule" id="MF_01161"/>
    </source>
</evidence>
<keyword evidence="3 8" id="KW-0436">Ligase</keyword>
<dbReference type="NCBIfam" id="TIGR02432">
    <property type="entry name" value="lysidine_TilS_N"/>
    <property type="match status" value="1"/>
</dbReference>
<evidence type="ECO:0000256" key="4">
    <source>
        <dbReference type="ARBA" id="ARBA00022694"/>
    </source>
</evidence>
<name>A0ABU4I107_9VIBR</name>
<dbReference type="SUPFAM" id="SSF56037">
    <property type="entry name" value="PheT/TilS domain"/>
    <property type="match status" value="1"/>
</dbReference>
<comment type="domain">
    <text evidence="8">The N-terminal region contains the highly conserved SGGXDS motif, predicted to be a P-loop motif involved in ATP binding.</text>
</comment>